<sequence>MWGLLICWEPRGIRRWRQGILWRARRYRRRWRGSLWQLHKAGKAAIATHQEGPQLWLLAMGATYPEGPRLLLLAAGAVSWRARCGSVGEPLLKGSLGKVTGQQAPAGPSSGAVASGGTSGQGGEAASDRSTVSLRKPERRTSAGDKTATKPF</sequence>
<name>A0A9D3RX82_ANGAN</name>
<comment type="caution">
    <text evidence="2">The sequence shown here is derived from an EMBL/GenBank/DDBJ whole genome shotgun (WGS) entry which is preliminary data.</text>
</comment>
<dbReference type="EMBL" id="JAFIRN010000006">
    <property type="protein sequence ID" value="KAG5847049.1"/>
    <property type="molecule type" value="Genomic_DNA"/>
</dbReference>
<reference evidence="2" key="1">
    <citation type="submission" date="2021-01" db="EMBL/GenBank/DDBJ databases">
        <title>A chromosome-scale assembly of European eel, Anguilla anguilla.</title>
        <authorList>
            <person name="Henkel C."/>
            <person name="Jong-Raadsen S.A."/>
            <person name="Dufour S."/>
            <person name="Weltzien F.-A."/>
            <person name="Palstra A.P."/>
            <person name="Pelster B."/>
            <person name="Spaink H.P."/>
            <person name="Van Den Thillart G.E."/>
            <person name="Jansen H."/>
            <person name="Zahm M."/>
            <person name="Klopp C."/>
            <person name="Cedric C."/>
            <person name="Louis A."/>
            <person name="Berthelot C."/>
            <person name="Parey E."/>
            <person name="Roest Crollius H."/>
            <person name="Montfort J."/>
            <person name="Robinson-Rechavi M."/>
            <person name="Bucao C."/>
            <person name="Bouchez O."/>
            <person name="Gislard M."/>
            <person name="Lluch J."/>
            <person name="Milhes M."/>
            <person name="Lampietro C."/>
            <person name="Lopez Roques C."/>
            <person name="Donnadieu C."/>
            <person name="Braasch I."/>
            <person name="Desvignes T."/>
            <person name="Postlethwait J."/>
            <person name="Bobe J."/>
            <person name="Guiguen Y."/>
            <person name="Dirks R."/>
        </authorList>
    </citation>
    <scope>NUCLEOTIDE SEQUENCE</scope>
    <source>
        <strain evidence="2">Tag_6206</strain>
        <tissue evidence="2">Liver</tissue>
    </source>
</reference>
<evidence type="ECO:0000313" key="3">
    <source>
        <dbReference type="Proteomes" id="UP001044222"/>
    </source>
</evidence>
<gene>
    <name evidence="2" type="ORF">ANANG_G00121590</name>
</gene>
<organism evidence="2 3">
    <name type="scientific">Anguilla anguilla</name>
    <name type="common">European freshwater eel</name>
    <name type="synonym">Muraena anguilla</name>
    <dbReference type="NCBI Taxonomy" id="7936"/>
    <lineage>
        <taxon>Eukaryota</taxon>
        <taxon>Metazoa</taxon>
        <taxon>Chordata</taxon>
        <taxon>Craniata</taxon>
        <taxon>Vertebrata</taxon>
        <taxon>Euteleostomi</taxon>
        <taxon>Actinopterygii</taxon>
        <taxon>Neopterygii</taxon>
        <taxon>Teleostei</taxon>
        <taxon>Anguilliformes</taxon>
        <taxon>Anguillidae</taxon>
        <taxon>Anguilla</taxon>
    </lineage>
</organism>
<protein>
    <submittedName>
        <fullName evidence="2">Uncharacterized protein</fullName>
    </submittedName>
</protein>
<feature type="region of interest" description="Disordered" evidence="1">
    <location>
        <begin position="95"/>
        <end position="152"/>
    </location>
</feature>
<dbReference type="AlphaFoldDB" id="A0A9D3RX82"/>
<accession>A0A9D3RX82</accession>
<evidence type="ECO:0000256" key="1">
    <source>
        <dbReference type="SAM" id="MobiDB-lite"/>
    </source>
</evidence>
<proteinExistence type="predicted"/>
<evidence type="ECO:0000313" key="2">
    <source>
        <dbReference type="EMBL" id="KAG5847049.1"/>
    </source>
</evidence>
<dbReference type="Proteomes" id="UP001044222">
    <property type="component" value="Chromosome 6"/>
</dbReference>
<feature type="compositionally biased region" description="Low complexity" evidence="1">
    <location>
        <begin position="106"/>
        <end position="116"/>
    </location>
</feature>
<keyword evidence="3" id="KW-1185">Reference proteome</keyword>